<proteinExistence type="predicted"/>
<reference evidence="2" key="1">
    <citation type="submission" date="2019-03" db="EMBL/GenBank/DDBJ databases">
        <title>Single cell metagenomics reveals metabolic interactions within the superorganism composed of flagellate Streblomastix strix and complex community of Bacteroidetes bacteria on its surface.</title>
        <authorList>
            <person name="Treitli S.C."/>
            <person name="Kolisko M."/>
            <person name="Husnik F."/>
            <person name="Keeling P."/>
            <person name="Hampl V."/>
        </authorList>
    </citation>
    <scope>NUCLEOTIDE SEQUENCE</scope>
    <source>
        <strain evidence="2">STM</strain>
    </source>
</reference>
<protein>
    <recommendedName>
        <fullName evidence="3">Phage terminase small subunit P27 family</fullName>
    </recommendedName>
</protein>
<dbReference type="Pfam" id="PF05119">
    <property type="entry name" value="Terminase_4"/>
    <property type="match status" value="1"/>
</dbReference>
<gene>
    <name evidence="2" type="ORF">EZS27_018242</name>
</gene>
<dbReference type="InterPro" id="IPR006448">
    <property type="entry name" value="Phage_term_ssu_P27"/>
</dbReference>
<accession>A0A5J4RI56</accession>
<comment type="caution">
    <text evidence="2">The sequence shown here is derived from an EMBL/GenBank/DDBJ whole genome shotgun (WGS) entry which is preliminary data.</text>
</comment>
<evidence type="ECO:0008006" key="3">
    <source>
        <dbReference type="Google" id="ProtNLM"/>
    </source>
</evidence>
<evidence type="ECO:0000256" key="1">
    <source>
        <dbReference type="SAM" id="MobiDB-lite"/>
    </source>
</evidence>
<feature type="region of interest" description="Disordered" evidence="1">
    <location>
        <begin position="97"/>
        <end position="118"/>
    </location>
</feature>
<name>A0A5J4RI56_9ZZZZ</name>
<organism evidence="2">
    <name type="scientific">termite gut metagenome</name>
    <dbReference type="NCBI Taxonomy" id="433724"/>
    <lineage>
        <taxon>unclassified sequences</taxon>
        <taxon>metagenomes</taxon>
        <taxon>organismal metagenomes</taxon>
    </lineage>
</organism>
<dbReference type="AlphaFoldDB" id="A0A5J4RI56"/>
<dbReference type="EMBL" id="SNRY01001126">
    <property type="protein sequence ID" value="KAA6333329.1"/>
    <property type="molecule type" value="Genomic_DNA"/>
</dbReference>
<sequence length="118" mass="13796">MPKINKDYNRETQRFQKAVQRFLINKFGKIQDEWQNTLITLFDNYDMLLEIKQTIKAEGLMIFDRFGVMVKHPLIKTSLELQVQILKILCEFGLTPKSSAKLTNDSGDDNDPLNEFLN</sequence>
<evidence type="ECO:0000313" key="2">
    <source>
        <dbReference type="EMBL" id="KAA6333329.1"/>
    </source>
</evidence>